<reference evidence="3 4" key="1">
    <citation type="submission" date="2024-03" db="EMBL/GenBank/DDBJ databases">
        <title>Human intestinal bacterial collection.</title>
        <authorList>
            <person name="Pauvert C."/>
            <person name="Hitch T.C.A."/>
            <person name="Clavel T."/>
        </authorList>
    </citation>
    <scope>NUCLEOTIDE SEQUENCE [LARGE SCALE GENOMIC DNA]</scope>
    <source>
        <strain evidence="3 4">CLA-AA-H95</strain>
    </source>
</reference>
<feature type="compositionally biased region" description="Basic and acidic residues" evidence="1">
    <location>
        <begin position="127"/>
        <end position="143"/>
    </location>
</feature>
<keyword evidence="2" id="KW-0812">Transmembrane</keyword>
<feature type="compositionally biased region" description="Acidic residues" evidence="1">
    <location>
        <begin position="154"/>
        <end position="163"/>
    </location>
</feature>
<sequence>MLHILWMIIKFILILIGIILGLILFALLLILFCPVRYRAEGTKEAGSFRTASGRAKVSWLFGGISFSLGFQNGQTVSDFRLFGIPVMKVLKKLRNRKNKKKTDPDMDDEIEYSETDEDSTGNATYIEAKELSRDETKHSREVAETPQASWPEMETSEEDLSDPDIEKERKWQQTAEKLKNLFYDLGNKARRIWDKIKAVYRRIMKIPADLENLSRKKDALCDKIDWWKAFIGHPRTQKAISLVKTRAFRLLRHVFPTKVEGELVFDCTDPSITGSVLAVLGMTIPLHRNCIRVMPLFENRNVLYGNVNLKGRVYGIMLVKTAIELYFDKNIKYVIRRWKHK</sequence>
<keyword evidence="2" id="KW-0472">Membrane</keyword>
<comment type="caution">
    <text evidence="3">The sequence shown here is derived from an EMBL/GenBank/DDBJ whole genome shotgun (WGS) entry which is preliminary data.</text>
</comment>
<proteinExistence type="predicted"/>
<evidence type="ECO:0000256" key="2">
    <source>
        <dbReference type="SAM" id="Phobius"/>
    </source>
</evidence>
<organism evidence="3 4">
    <name type="scientific">Blautia intestinihominis</name>
    <dbReference type="NCBI Taxonomy" id="3133152"/>
    <lineage>
        <taxon>Bacteria</taxon>
        <taxon>Bacillati</taxon>
        <taxon>Bacillota</taxon>
        <taxon>Clostridia</taxon>
        <taxon>Lachnospirales</taxon>
        <taxon>Lachnospiraceae</taxon>
        <taxon>Blautia</taxon>
    </lineage>
</organism>
<feature type="compositionally biased region" description="Acidic residues" evidence="1">
    <location>
        <begin position="105"/>
        <end position="119"/>
    </location>
</feature>
<protein>
    <submittedName>
        <fullName evidence="3">DUF2953 domain-containing protein</fullName>
    </submittedName>
</protein>
<dbReference type="EMBL" id="JBBMEI010000026">
    <property type="protein sequence ID" value="MEQ2358582.1"/>
    <property type="molecule type" value="Genomic_DNA"/>
</dbReference>
<keyword evidence="4" id="KW-1185">Reference proteome</keyword>
<dbReference type="RefSeq" id="WP_118251473.1">
    <property type="nucleotide sequence ID" value="NZ_JBBMEI010000026.1"/>
</dbReference>
<accession>A0ABV1AL72</accession>
<evidence type="ECO:0000313" key="4">
    <source>
        <dbReference type="Proteomes" id="UP001446032"/>
    </source>
</evidence>
<gene>
    <name evidence="3" type="ORF">WMO75_09590</name>
</gene>
<evidence type="ECO:0000313" key="3">
    <source>
        <dbReference type="EMBL" id="MEQ2358582.1"/>
    </source>
</evidence>
<name>A0ABV1AL72_9FIRM</name>
<dbReference type="Proteomes" id="UP001446032">
    <property type="component" value="Unassembled WGS sequence"/>
</dbReference>
<keyword evidence="2" id="KW-1133">Transmembrane helix</keyword>
<feature type="transmembrane region" description="Helical" evidence="2">
    <location>
        <begin position="12"/>
        <end position="32"/>
    </location>
</feature>
<feature type="region of interest" description="Disordered" evidence="1">
    <location>
        <begin position="98"/>
        <end position="164"/>
    </location>
</feature>
<evidence type="ECO:0000256" key="1">
    <source>
        <dbReference type="SAM" id="MobiDB-lite"/>
    </source>
</evidence>